<dbReference type="RefSeq" id="WP_278012388.1">
    <property type="nucleotide sequence ID" value="NZ_CP121208.1"/>
</dbReference>
<feature type="domain" description="HTH lacI-type" evidence="4">
    <location>
        <begin position="3"/>
        <end position="57"/>
    </location>
</feature>
<dbReference type="PROSITE" id="PS50932">
    <property type="entry name" value="HTH_LACI_2"/>
    <property type="match status" value="1"/>
</dbReference>
<keyword evidence="3" id="KW-0804">Transcription</keyword>
<evidence type="ECO:0000313" key="5">
    <source>
        <dbReference type="EMBL" id="WFM82962.1"/>
    </source>
</evidence>
<keyword evidence="6" id="KW-1185">Reference proteome</keyword>
<name>A0ABY8FX85_9ACTO</name>
<dbReference type="Proteomes" id="UP001215216">
    <property type="component" value="Chromosome"/>
</dbReference>
<dbReference type="InterPro" id="IPR046335">
    <property type="entry name" value="LacI/GalR-like_sensor"/>
</dbReference>
<dbReference type="Gene3D" id="1.10.260.40">
    <property type="entry name" value="lambda repressor-like DNA-binding domains"/>
    <property type="match status" value="1"/>
</dbReference>
<gene>
    <name evidence="5" type="ORF">P7079_06075</name>
</gene>
<organism evidence="5 6">
    <name type="scientific">Arcanobacterium canis</name>
    <dbReference type="NCBI Taxonomy" id="999183"/>
    <lineage>
        <taxon>Bacteria</taxon>
        <taxon>Bacillati</taxon>
        <taxon>Actinomycetota</taxon>
        <taxon>Actinomycetes</taxon>
        <taxon>Actinomycetales</taxon>
        <taxon>Actinomycetaceae</taxon>
        <taxon>Arcanobacterium</taxon>
    </lineage>
</organism>
<reference evidence="5 6" key="1">
    <citation type="submission" date="2023-03" db="EMBL/GenBank/DDBJ databases">
        <title>Complete genome of Arcanobacterium canis strain DSM 25104 isolated in 2010 from a canine otitis externa in Germany.</title>
        <authorList>
            <person name="Borowiak M."/>
            <person name="Kreitlow A."/>
            <person name="Malorny B."/>
            <person name="Laemmler C."/>
            <person name="Prenger-Berninghoff E."/>
            <person name="Ploetz M."/>
            <person name="Abdulmawjood A."/>
        </authorList>
    </citation>
    <scope>NUCLEOTIDE SEQUENCE [LARGE SCALE GENOMIC DNA]</scope>
    <source>
        <strain evidence="5 6">DSM 25104</strain>
    </source>
</reference>
<keyword evidence="2 5" id="KW-0238">DNA-binding</keyword>
<evidence type="ECO:0000256" key="3">
    <source>
        <dbReference type="ARBA" id="ARBA00023163"/>
    </source>
</evidence>
<evidence type="ECO:0000259" key="4">
    <source>
        <dbReference type="PROSITE" id="PS50932"/>
    </source>
</evidence>
<dbReference type="SMART" id="SM00354">
    <property type="entry name" value="HTH_LACI"/>
    <property type="match status" value="1"/>
</dbReference>
<dbReference type="SUPFAM" id="SSF53822">
    <property type="entry name" value="Periplasmic binding protein-like I"/>
    <property type="match status" value="1"/>
</dbReference>
<dbReference type="InterPro" id="IPR000843">
    <property type="entry name" value="HTH_LacI"/>
</dbReference>
<evidence type="ECO:0000256" key="2">
    <source>
        <dbReference type="ARBA" id="ARBA00023125"/>
    </source>
</evidence>
<dbReference type="PANTHER" id="PTHR30146:SF153">
    <property type="entry name" value="LACTOSE OPERON REPRESSOR"/>
    <property type="match status" value="1"/>
</dbReference>
<keyword evidence="1" id="KW-0805">Transcription regulation</keyword>
<dbReference type="Pfam" id="PF13377">
    <property type="entry name" value="Peripla_BP_3"/>
    <property type="match status" value="1"/>
</dbReference>
<protein>
    <submittedName>
        <fullName evidence="5">LacI family DNA-binding transcriptional regulator</fullName>
    </submittedName>
</protein>
<proteinExistence type="predicted"/>
<evidence type="ECO:0000256" key="1">
    <source>
        <dbReference type="ARBA" id="ARBA00023015"/>
    </source>
</evidence>
<dbReference type="InterPro" id="IPR010982">
    <property type="entry name" value="Lambda_DNA-bd_dom_sf"/>
</dbReference>
<dbReference type="InterPro" id="IPR028082">
    <property type="entry name" value="Peripla_BP_I"/>
</dbReference>
<dbReference type="PANTHER" id="PTHR30146">
    <property type="entry name" value="LACI-RELATED TRANSCRIPTIONAL REPRESSOR"/>
    <property type="match status" value="1"/>
</dbReference>
<accession>A0ABY8FX85</accession>
<dbReference type="Pfam" id="PF00356">
    <property type="entry name" value="LacI"/>
    <property type="match status" value="1"/>
</dbReference>
<sequence length="332" mass="35422">MVSKLDKIALKAAVSKATVSRVLNERPGVSPSMRQAVLDALDELGFERPQTMRSVSNGVVGLVVPTLEEPAYLVLSQVIQTELSKRGYVAMTSVQDPVFSGELDIVRVISEHDFAGVIVLKGFQSWESRGEEIASFLSERKIPAVFVNAASHGKVPAFSSDDGVAAEIAVRHLISLGHTSIGLMLPSIPSTSSKRFLAGYRAATTKDLGDFRTEFVEVSHAGEQLGYAAALRLRQKGATALVCASDRLALGAIHSLAQHGYQVLREVSVTGYGDSNFLMHTAPALTTVRQPMLAIGSAVARTLADKIEGKADPTGESVFAPELVIRSTTAHL</sequence>
<dbReference type="EMBL" id="CP121208">
    <property type="protein sequence ID" value="WFM82962.1"/>
    <property type="molecule type" value="Genomic_DNA"/>
</dbReference>
<dbReference type="Gene3D" id="3.40.50.2300">
    <property type="match status" value="2"/>
</dbReference>
<dbReference type="GO" id="GO:0003677">
    <property type="term" value="F:DNA binding"/>
    <property type="evidence" value="ECO:0007669"/>
    <property type="project" value="UniProtKB-KW"/>
</dbReference>
<dbReference type="CDD" id="cd01392">
    <property type="entry name" value="HTH_LacI"/>
    <property type="match status" value="1"/>
</dbReference>
<evidence type="ECO:0000313" key="6">
    <source>
        <dbReference type="Proteomes" id="UP001215216"/>
    </source>
</evidence>
<dbReference type="SUPFAM" id="SSF47413">
    <property type="entry name" value="lambda repressor-like DNA-binding domains"/>
    <property type="match status" value="1"/>
</dbReference>